<organism evidence="3 4">
    <name type="scientific">Gluconobacter oxydans DSM 3504</name>
    <dbReference type="NCBI Taxonomy" id="1288313"/>
    <lineage>
        <taxon>Bacteria</taxon>
        <taxon>Pseudomonadati</taxon>
        <taxon>Pseudomonadota</taxon>
        <taxon>Alphaproteobacteria</taxon>
        <taxon>Acetobacterales</taxon>
        <taxon>Acetobacteraceae</taxon>
        <taxon>Gluconobacter</taxon>
    </lineage>
</organism>
<evidence type="ECO:0000259" key="1">
    <source>
        <dbReference type="Pfam" id="PF25837"/>
    </source>
</evidence>
<protein>
    <submittedName>
        <fullName evidence="3">Uncharacterized protein</fullName>
    </submittedName>
</protein>
<gene>
    <name evidence="3" type="ORF">GLS_c05890</name>
</gene>
<dbReference type="KEGG" id="goy:GLS_c05890"/>
<dbReference type="HOGENOM" id="CLU_030797_0_0_5"/>
<dbReference type="Pfam" id="PF25837">
    <property type="entry name" value="Apionate_lact_N"/>
    <property type="match status" value="1"/>
</dbReference>
<accession>A0A067Z2M3</accession>
<evidence type="ECO:0000259" key="2">
    <source>
        <dbReference type="Pfam" id="PF25838"/>
    </source>
</evidence>
<dbReference type="EMBL" id="CP004373">
    <property type="protein sequence ID" value="AHK70504.1"/>
    <property type="molecule type" value="Genomic_DNA"/>
</dbReference>
<feature type="domain" description="D-apionate lactonase N-terminal" evidence="1">
    <location>
        <begin position="11"/>
        <end position="239"/>
    </location>
</feature>
<dbReference type="InterPro" id="IPR058787">
    <property type="entry name" value="ApnL_M"/>
</dbReference>
<dbReference type="AlphaFoldDB" id="A0A067Z2M3"/>
<feature type="domain" description="D-apionate lactonase TIM barrel" evidence="2">
    <location>
        <begin position="269"/>
        <end position="557"/>
    </location>
</feature>
<evidence type="ECO:0000313" key="3">
    <source>
        <dbReference type="EMBL" id="AHK70504.1"/>
    </source>
</evidence>
<dbReference type="InterPro" id="IPR058788">
    <property type="entry name" value="ApnL_N"/>
</dbReference>
<evidence type="ECO:0000313" key="4">
    <source>
        <dbReference type="Proteomes" id="UP000031656"/>
    </source>
</evidence>
<dbReference type="Proteomes" id="UP000031656">
    <property type="component" value="Chromosome"/>
</dbReference>
<proteinExistence type="predicted"/>
<reference evidence="3 4" key="1">
    <citation type="journal article" date="2015" name="Appl. Microbiol. Biotechnol.">
        <title>The consequence of an additional NADH dehydrogenase paralog on the growth of Gluconobacter oxydans DSM3504.</title>
        <authorList>
            <person name="Kostner D."/>
            <person name="Luchterhand B."/>
            <person name="Junker A."/>
            <person name="Volland S."/>
            <person name="Daniel R."/>
            <person name="Buchs J."/>
            <person name="Liebl W."/>
            <person name="Ehrenreich A."/>
        </authorList>
    </citation>
    <scope>NUCLEOTIDE SEQUENCE [LARGE SCALE GENOMIC DNA]</scope>
    <source>
        <strain evidence="3">DSM 3504</strain>
    </source>
</reference>
<sequence length="650" mass="72745">MPRTPESLLVRRFGTTEPPAEARRLCAGRLEADLADGQLRSIRYDGIEIIRGISYVIRDKDWGSYTLNSSELHVTETRGGFFVRYEASCVDTENSEQTINLSARIECFNEHDLIFEVTACPVKDFMTARCGFTILHPLNGTVGQSALVDHADGSEEKTHFPDLIEPWQPFKDVRAITHYPKDGLCVSCRMEGDVFETEDQRAWSDASFKTYVRPLALPWPYILPEKKPFKQSVRLRIRDERNGIKEGEDQSLSPATLKLGPPIGRMPDIGLILTPEVALSQQMTRERIREINPRLLLLHYDPAAGHDRAALQRLKTLTDHLGDDLSFHKRLEFAVPVDEDPQIVITRLRADLDATGLDIDSLMLCPDVDRQSTPPGSAWPACPSLETIYEAARTIFPDLSLGGGMMSYFTELNRKRPPREPLDFVAHGTSAIVHAADDLSVMQTLQTLPDITRSTRQIIGVSMPYHIAPASIAMRQNPYGARLIPNPSRHRQPMTDRDPRQAGTFAAAWQVGYFAGIASETVESVTVGIIDTPMSLWDRETIFPIYHTSRVLSEASGRTSYACQLDNSHIFSALAFVKPYGARRADGVSCPHLLLSNLTNEPQELIIDDHREARIIMRLDDEGDDFSERPLPDGYVTLSPYATVLVVLGL</sequence>
<dbReference type="Pfam" id="PF25838">
    <property type="entry name" value="Apionate_lact_M"/>
    <property type="match status" value="1"/>
</dbReference>
<name>A0A067Z2M3_GLUOY</name>